<protein>
    <submittedName>
        <fullName evidence="2">DUF58 domain-containing protein</fullName>
    </submittedName>
</protein>
<keyword evidence="1" id="KW-0812">Transmembrane</keyword>
<organism evidence="2 3">
    <name type="scientific">Paracerasibacillus soli</name>
    <dbReference type="NCBI Taxonomy" id="480284"/>
    <lineage>
        <taxon>Bacteria</taxon>
        <taxon>Bacillati</taxon>
        <taxon>Bacillota</taxon>
        <taxon>Bacilli</taxon>
        <taxon>Bacillales</taxon>
        <taxon>Bacillaceae</taxon>
        <taxon>Paracerasibacillus</taxon>
    </lineage>
</organism>
<reference evidence="2 3" key="1">
    <citation type="submission" date="2023-10" db="EMBL/GenBank/DDBJ databases">
        <title>Virgibacillus soli CC-YMP-6 genome.</title>
        <authorList>
            <person name="Miliotis G."/>
            <person name="Sengupta P."/>
            <person name="Hameed A."/>
            <person name="Chuvochina M."/>
            <person name="Mcdonagh F."/>
            <person name="Simpson A.C."/>
            <person name="Singh N.K."/>
            <person name="Rekha P.D."/>
            <person name="Raman K."/>
            <person name="Hugenholtz P."/>
            <person name="Venkateswaran K."/>
        </authorList>
    </citation>
    <scope>NUCLEOTIDE SEQUENCE [LARGE SCALE GENOMIC DNA]</scope>
    <source>
        <strain evidence="2 3">CC-YMP-6</strain>
    </source>
</reference>
<evidence type="ECO:0000313" key="2">
    <source>
        <dbReference type="EMBL" id="MDY0408826.1"/>
    </source>
</evidence>
<dbReference type="Proteomes" id="UP001275315">
    <property type="component" value="Unassembled WGS sequence"/>
</dbReference>
<evidence type="ECO:0000256" key="1">
    <source>
        <dbReference type="SAM" id="Phobius"/>
    </source>
</evidence>
<evidence type="ECO:0000313" key="3">
    <source>
        <dbReference type="Proteomes" id="UP001275315"/>
    </source>
</evidence>
<keyword evidence="1" id="KW-1133">Transmembrane helix</keyword>
<dbReference type="PANTHER" id="PTHR34351">
    <property type="entry name" value="SLR1927 PROTEIN-RELATED"/>
    <property type="match status" value="1"/>
</dbReference>
<sequence length="406" mass="46896">MWKKEFDVEHIKSFEYVAITAIIFFILGLIYQKPLAIVGMGMFVIFLTVYKIYDRSVGTKLQLKNEPRQVKLFPGEKASLRFEIENNSIFPLINGSCHLQLGSSIYAYTLVKKEKQYWEPLSIPLSIIQSKTTVIDIPIEAKQRGVALITNIRYTFPHLLSFSSISLKYMPSYQTEVIVFPKALPVSGVEQIFHSIPGTGRVNLSPFEDIQSPIGTRTYQYSDPFYKINWKASAKSQQLQTTEYEKVIDHSYVFVINIANEYRTDMVRFNKMLEDYLSYTAYLCEYTFHHNSPFEIFMNARKPGSIPYIHLPEGEGKNHYARSLELLARISKQSLSVSFDKMLYQIGKQLVTPKTIIFVGDVPANLTQITRNWKQKQVSLYQIIQMDEEQAAYVKPLKKEVSQYAT</sequence>
<feature type="transmembrane region" description="Helical" evidence="1">
    <location>
        <begin position="12"/>
        <end position="30"/>
    </location>
</feature>
<dbReference type="EMBL" id="JAWDIQ010000001">
    <property type="protein sequence ID" value="MDY0408826.1"/>
    <property type="molecule type" value="Genomic_DNA"/>
</dbReference>
<gene>
    <name evidence="2" type="ORF">RWD45_10035</name>
</gene>
<proteinExistence type="predicted"/>
<dbReference type="PANTHER" id="PTHR34351:SF2">
    <property type="entry name" value="DUF58 DOMAIN-CONTAINING PROTEIN"/>
    <property type="match status" value="1"/>
</dbReference>
<keyword evidence="3" id="KW-1185">Reference proteome</keyword>
<accession>A0ABU5CR67</accession>
<keyword evidence="1" id="KW-0472">Membrane</keyword>
<feature type="transmembrane region" description="Helical" evidence="1">
    <location>
        <begin position="36"/>
        <end position="53"/>
    </location>
</feature>
<dbReference type="RefSeq" id="WP_320379531.1">
    <property type="nucleotide sequence ID" value="NZ_JAWDIQ010000001.1"/>
</dbReference>
<name>A0ABU5CR67_9BACI</name>
<comment type="caution">
    <text evidence="2">The sequence shown here is derived from an EMBL/GenBank/DDBJ whole genome shotgun (WGS) entry which is preliminary data.</text>
</comment>